<name>A0A4Z0NI74_9HYPH</name>
<comment type="caution">
    <text evidence="3">The sequence shown here is derived from an EMBL/GenBank/DDBJ whole genome shotgun (WGS) entry which is preliminary data.</text>
</comment>
<dbReference type="CDD" id="cd20753">
    <property type="entry name" value="cyt_P460_Mc-like"/>
    <property type="match status" value="1"/>
</dbReference>
<dbReference type="Pfam" id="PF16694">
    <property type="entry name" value="Cytochrome_P460"/>
    <property type="match status" value="1"/>
</dbReference>
<evidence type="ECO:0000259" key="2">
    <source>
        <dbReference type="Pfam" id="PF16694"/>
    </source>
</evidence>
<keyword evidence="1" id="KW-0732">Signal</keyword>
<accession>A0A4Z0NI74</accession>
<evidence type="ECO:0000256" key="1">
    <source>
        <dbReference type="SAM" id="SignalP"/>
    </source>
</evidence>
<evidence type="ECO:0000313" key="4">
    <source>
        <dbReference type="Proteomes" id="UP000297535"/>
    </source>
</evidence>
<dbReference type="InterPro" id="IPR032033">
    <property type="entry name" value="Cytochrome_P460"/>
</dbReference>
<evidence type="ECO:0000313" key="3">
    <source>
        <dbReference type="EMBL" id="TGD95284.1"/>
    </source>
</evidence>
<feature type="chain" id="PRO_5021323515" evidence="1">
    <location>
        <begin position="23"/>
        <end position="172"/>
    </location>
</feature>
<protein>
    <submittedName>
        <fullName evidence="3">Cytochrome P460</fullName>
    </submittedName>
</protein>
<reference evidence="3 4" key="1">
    <citation type="submission" date="2019-04" db="EMBL/GenBank/DDBJ databases">
        <authorList>
            <person name="Feng G."/>
            <person name="Zhu H."/>
        </authorList>
    </citation>
    <scope>NUCLEOTIDE SEQUENCE [LARGE SCALE GENOMIC DNA]</scope>
    <source>
        <strain evidence="3 4">6HR-1</strain>
    </source>
</reference>
<dbReference type="AlphaFoldDB" id="A0A4Z0NI74"/>
<dbReference type="Proteomes" id="UP000297535">
    <property type="component" value="Unassembled WGS sequence"/>
</dbReference>
<keyword evidence="4" id="KW-1185">Reference proteome</keyword>
<proteinExistence type="predicted"/>
<dbReference type="OrthoDB" id="511546at2"/>
<sequence>MVRIGWRSVAAACALALSPAAAGSADEDGSPLFGVRIPAGYRDWPVISVAHEAGNANDIRAILGNAIALKAFREGTRPFPDGAIIARLAWHYVSSPENDAVFGRPQSFVAGAPTNVQFSVKDAKRYAETGGWGYGQFENGKPDRSATLMQTCAPCHAGAPKGNDLVFTHYAP</sequence>
<dbReference type="RefSeq" id="WP_135418840.1">
    <property type="nucleotide sequence ID" value="NZ_SRLB01000031.1"/>
</dbReference>
<feature type="signal peptide" evidence="1">
    <location>
        <begin position="1"/>
        <end position="22"/>
    </location>
</feature>
<gene>
    <name evidence="3" type="ORF">EU555_28935</name>
</gene>
<dbReference type="EMBL" id="SRLB01000031">
    <property type="protein sequence ID" value="TGD95284.1"/>
    <property type="molecule type" value="Genomic_DNA"/>
</dbReference>
<dbReference type="InterPro" id="IPR038142">
    <property type="entry name" value="Cytochrome_P460_sp"/>
</dbReference>
<dbReference type="Gene3D" id="3.50.70.20">
    <property type="entry name" value="Cytochrome P460"/>
    <property type="match status" value="1"/>
</dbReference>
<feature type="domain" description="Cytochrome P460" evidence="2">
    <location>
        <begin position="38"/>
        <end position="168"/>
    </location>
</feature>
<organism evidence="3 4">
    <name type="scientific">Methylobacterium nonmethylotrophicum</name>
    <dbReference type="NCBI Taxonomy" id="1141884"/>
    <lineage>
        <taxon>Bacteria</taxon>
        <taxon>Pseudomonadati</taxon>
        <taxon>Pseudomonadota</taxon>
        <taxon>Alphaproteobacteria</taxon>
        <taxon>Hyphomicrobiales</taxon>
        <taxon>Methylobacteriaceae</taxon>
        <taxon>Methylobacterium</taxon>
    </lineage>
</organism>